<organism evidence="3 4">
    <name type="scientific">Romboutsia ilealis</name>
    <dbReference type="NCBI Taxonomy" id="1115758"/>
    <lineage>
        <taxon>Bacteria</taxon>
        <taxon>Bacillati</taxon>
        <taxon>Bacillota</taxon>
        <taxon>Clostridia</taxon>
        <taxon>Peptostreptococcales</taxon>
        <taxon>Peptostreptococcaceae</taxon>
        <taxon>Romboutsia</taxon>
    </lineage>
</organism>
<keyword evidence="1" id="KW-0378">Hydrolase</keyword>
<dbReference type="InterPro" id="IPR052940">
    <property type="entry name" value="Carb_Esterase_6"/>
</dbReference>
<evidence type="ECO:0000313" key="4">
    <source>
        <dbReference type="Proteomes" id="UP000245622"/>
    </source>
</evidence>
<dbReference type="GO" id="GO:0016787">
    <property type="term" value="F:hydrolase activity"/>
    <property type="evidence" value="ECO:0007669"/>
    <property type="project" value="UniProtKB-KW"/>
</dbReference>
<reference evidence="3 4" key="1">
    <citation type="submission" date="2014-04" db="EMBL/GenBank/DDBJ databases">
        <authorList>
            <person name="Hornung B.V."/>
        </authorList>
    </citation>
    <scope>NUCLEOTIDE SEQUENCE [LARGE SCALE GENOMIC DNA]</scope>
    <source>
        <strain evidence="3 4">CRIB</strain>
    </source>
</reference>
<protein>
    <recommendedName>
        <fullName evidence="2">Sialate O-acetylesterase domain-containing protein</fullName>
    </recommendedName>
</protein>
<dbReference type="InterPro" id="IPR036514">
    <property type="entry name" value="SGNH_hydro_sf"/>
</dbReference>
<sequence>MEKIDVFLLIGQSNARGVGNPKESEIPNENCFEYLKNGEIINMTTTLESSEGDGTIAPAFSNRWNKLTGNKVCFIHEAKDGSRIKNWNHDANQFLNDAIDKFNKGIEKISKNYEIVNKYVIWIQGESDAKYGSDIIYYKENLKSIANRLKYECNIDKMFVSLTGYWLGHKDYLIRTRRIAAAQEAACNECDILCVGSKRAMTYHEEKLVIDDVHYSQEGLNILGKDLSNNIFKYQSIKEDLQIEDTINLEKEREYIKFLEEINNKYS</sequence>
<dbReference type="GeneID" id="82204800"/>
<dbReference type="AlphaFoldDB" id="A0A1V1HZG8"/>
<name>A0A1V1HZG8_9FIRM</name>
<evidence type="ECO:0000256" key="1">
    <source>
        <dbReference type="ARBA" id="ARBA00022801"/>
    </source>
</evidence>
<dbReference type="Gene3D" id="3.40.50.1110">
    <property type="entry name" value="SGNH hydrolase"/>
    <property type="match status" value="1"/>
</dbReference>
<dbReference type="PANTHER" id="PTHR31988:SF19">
    <property type="entry name" value="9-O-ACETYL-N-ACETYLNEURAMINIC ACID DEACETYLASE-RELATED"/>
    <property type="match status" value="1"/>
</dbReference>
<accession>A0A1V1HZG8</accession>
<dbReference type="SUPFAM" id="SSF52266">
    <property type="entry name" value="SGNH hydrolase"/>
    <property type="match status" value="1"/>
</dbReference>
<evidence type="ECO:0000313" key="3">
    <source>
        <dbReference type="EMBL" id="CED93370.1"/>
    </source>
</evidence>
<dbReference type="RefSeq" id="WP_180703093.1">
    <property type="nucleotide sequence ID" value="NZ_CAJUCR010000001.1"/>
</dbReference>
<evidence type="ECO:0000259" key="2">
    <source>
        <dbReference type="Pfam" id="PF03629"/>
    </source>
</evidence>
<dbReference type="Pfam" id="PF03629">
    <property type="entry name" value="SASA"/>
    <property type="match status" value="1"/>
</dbReference>
<dbReference type="PANTHER" id="PTHR31988">
    <property type="entry name" value="ESTERASE, PUTATIVE (DUF303)-RELATED"/>
    <property type="match status" value="1"/>
</dbReference>
<proteinExistence type="predicted"/>
<dbReference type="InterPro" id="IPR005181">
    <property type="entry name" value="SASA"/>
</dbReference>
<dbReference type="EMBL" id="LN555523">
    <property type="protein sequence ID" value="CED93370.1"/>
    <property type="molecule type" value="Genomic_DNA"/>
</dbReference>
<dbReference type="KEGG" id="ril:CRIB_617"/>
<keyword evidence="4" id="KW-1185">Reference proteome</keyword>
<gene>
    <name evidence="3" type="ORF">CRIB_617</name>
</gene>
<feature type="domain" description="Sialate O-acetylesterase" evidence="2">
    <location>
        <begin position="4"/>
        <end position="231"/>
    </location>
</feature>
<dbReference type="Proteomes" id="UP000245622">
    <property type="component" value="Chromosome 1"/>
</dbReference>